<dbReference type="GO" id="GO:0015074">
    <property type="term" value="P:DNA integration"/>
    <property type="evidence" value="ECO:0007669"/>
    <property type="project" value="InterPro"/>
</dbReference>
<organism evidence="4">
    <name type="scientific">marine sediment metagenome</name>
    <dbReference type="NCBI Taxonomy" id="412755"/>
    <lineage>
        <taxon>unclassified sequences</taxon>
        <taxon>metagenomes</taxon>
        <taxon>ecological metagenomes</taxon>
    </lineage>
</organism>
<dbReference type="PROSITE" id="PS51898">
    <property type="entry name" value="TYR_RECOMBINASE"/>
    <property type="match status" value="1"/>
</dbReference>
<dbReference type="SUPFAM" id="SSF56349">
    <property type="entry name" value="DNA breaking-rejoining enzymes"/>
    <property type="match status" value="1"/>
</dbReference>
<dbReference type="InterPro" id="IPR002104">
    <property type="entry name" value="Integrase_catalytic"/>
</dbReference>
<evidence type="ECO:0000256" key="2">
    <source>
        <dbReference type="SAM" id="MobiDB-lite"/>
    </source>
</evidence>
<name>X0T5R3_9ZZZZ</name>
<feature type="non-terminal residue" evidence="4">
    <location>
        <position position="1"/>
    </location>
</feature>
<dbReference type="Gene3D" id="1.10.443.10">
    <property type="entry name" value="Intergrase catalytic core"/>
    <property type="match status" value="1"/>
</dbReference>
<feature type="compositionally biased region" description="Polar residues" evidence="2">
    <location>
        <begin position="200"/>
        <end position="209"/>
    </location>
</feature>
<dbReference type="InterPro" id="IPR013762">
    <property type="entry name" value="Integrase-like_cat_sf"/>
</dbReference>
<evidence type="ECO:0000259" key="3">
    <source>
        <dbReference type="PROSITE" id="PS51898"/>
    </source>
</evidence>
<reference evidence="4" key="1">
    <citation type="journal article" date="2014" name="Front. Microbiol.">
        <title>High frequency of phylogenetically diverse reductive dehalogenase-homologous genes in deep subseafloor sedimentary metagenomes.</title>
        <authorList>
            <person name="Kawai M."/>
            <person name="Futagami T."/>
            <person name="Toyoda A."/>
            <person name="Takaki Y."/>
            <person name="Nishi S."/>
            <person name="Hori S."/>
            <person name="Arai W."/>
            <person name="Tsubouchi T."/>
            <person name="Morono Y."/>
            <person name="Uchiyama I."/>
            <person name="Ito T."/>
            <person name="Fujiyama A."/>
            <person name="Inagaki F."/>
            <person name="Takami H."/>
        </authorList>
    </citation>
    <scope>NUCLEOTIDE SEQUENCE</scope>
    <source>
        <strain evidence="4">Expedition CK06-06</strain>
    </source>
</reference>
<dbReference type="Pfam" id="PF00589">
    <property type="entry name" value="Phage_integrase"/>
    <property type="match status" value="1"/>
</dbReference>
<dbReference type="AlphaFoldDB" id="X0T5R3"/>
<evidence type="ECO:0000313" key="4">
    <source>
        <dbReference type="EMBL" id="GAF83492.1"/>
    </source>
</evidence>
<dbReference type="InterPro" id="IPR011010">
    <property type="entry name" value="DNA_brk_join_enz"/>
</dbReference>
<evidence type="ECO:0000256" key="1">
    <source>
        <dbReference type="ARBA" id="ARBA00023172"/>
    </source>
</evidence>
<dbReference type="EMBL" id="BARS01004794">
    <property type="protein sequence ID" value="GAF83492.1"/>
    <property type="molecule type" value="Genomic_DNA"/>
</dbReference>
<feature type="compositionally biased region" description="Basic residues" evidence="2">
    <location>
        <begin position="212"/>
        <end position="222"/>
    </location>
</feature>
<sequence>PAFTLPAKASPRERWLTRSEVARLLLAAWRNERTRHVARLILIGIYQGRRPGAILALGWLPSPRAGHFDLDAGLLYGTGRRERGTGEAGQRVTKKRAPTSRIHGRLLPHLKRWRAKDLERGIPHVIHYQGGRINKLRRSWRRAADLAGLGAEVTPHILRHTAGTWQAQAGTPDHEAAGFMGMSVEIYQRTYAHHHPDYQNKASTAQGTPRITPRKQRNQRRT</sequence>
<gene>
    <name evidence="4" type="ORF">S01H1_09379</name>
</gene>
<keyword evidence="1" id="KW-0233">DNA recombination</keyword>
<comment type="caution">
    <text evidence="4">The sequence shown here is derived from an EMBL/GenBank/DDBJ whole genome shotgun (WGS) entry which is preliminary data.</text>
</comment>
<dbReference type="GO" id="GO:0003677">
    <property type="term" value="F:DNA binding"/>
    <property type="evidence" value="ECO:0007669"/>
    <property type="project" value="InterPro"/>
</dbReference>
<feature type="region of interest" description="Disordered" evidence="2">
    <location>
        <begin position="197"/>
        <end position="222"/>
    </location>
</feature>
<protein>
    <recommendedName>
        <fullName evidence="3">Tyr recombinase domain-containing protein</fullName>
    </recommendedName>
</protein>
<dbReference type="GO" id="GO:0006310">
    <property type="term" value="P:DNA recombination"/>
    <property type="evidence" value="ECO:0007669"/>
    <property type="project" value="UniProtKB-KW"/>
</dbReference>
<accession>X0T5R3</accession>
<feature type="domain" description="Tyr recombinase" evidence="3">
    <location>
        <begin position="11"/>
        <end position="206"/>
    </location>
</feature>
<proteinExistence type="predicted"/>